<evidence type="ECO:0000313" key="12">
    <source>
        <dbReference type="EMBL" id="OGY86351.1"/>
    </source>
</evidence>
<proteinExistence type="inferred from homology"/>
<dbReference type="GO" id="GO:0000287">
    <property type="term" value="F:magnesium ion binding"/>
    <property type="evidence" value="ECO:0007669"/>
    <property type="project" value="InterPro"/>
</dbReference>
<dbReference type="Pfam" id="PF02880">
    <property type="entry name" value="PGM_PMM_III"/>
    <property type="match status" value="1"/>
</dbReference>
<dbReference type="InterPro" id="IPR036900">
    <property type="entry name" value="A-D-PHexomutase_C_sf"/>
</dbReference>
<dbReference type="InterPro" id="IPR005846">
    <property type="entry name" value="A-D-PHexomutase_a/b/a-III"/>
</dbReference>
<evidence type="ECO:0000259" key="11">
    <source>
        <dbReference type="Pfam" id="PF02880"/>
    </source>
</evidence>
<evidence type="ECO:0008006" key="14">
    <source>
        <dbReference type="Google" id="ProtNLM"/>
    </source>
</evidence>
<reference evidence="12 13" key="1">
    <citation type="journal article" date="2016" name="Nat. Commun.">
        <title>Thousands of microbial genomes shed light on interconnected biogeochemical processes in an aquifer system.</title>
        <authorList>
            <person name="Anantharaman K."/>
            <person name="Brown C.T."/>
            <person name="Hug L.A."/>
            <person name="Sharon I."/>
            <person name="Castelle C.J."/>
            <person name="Probst A.J."/>
            <person name="Thomas B.C."/>
            <person name="Singh A."/>
            <person name="Wilkins M.J."/>
            <person name="Karaoz U."/>
            <person name="Brodie E.L."/>
            <person name="Williams K.H."/>
            <person name="Hubbard S.S."/>
            <person name="Banfield J.F."/>
        </authorList>
    </citation>
    <scope>NUCLEOTIDE SEQUENCE [LARGE SCALE GENOMIC DNA]</scope>
</reference>
<comment type="cofactor">
    <cofactor evidence="1">
        <name>Mg(2+)</name>
        <dbReference type="ChEBI" id="CHEBI:18420"/>
    </cofactor>
</comment>
<dbReference type="GO" id="GO:0016868">
    <property type="term" value="F:intramolecular phosphotransferase activity"/>
    <property type="evidence" value="ECO:0007669"/>
    <property type="project" value="InterPro"/>
</dbReference>
<keyword evidence="3" id="KW-0597">Phosphoprotein</keyword>
<dbReference type="InterPro" id="IPR005841">
    <property type="entry name" value="Alpha-D-phosphohexomutase_SF"/>
</dbReference>
<dbReference type="EMBL" id="MHKI01000021">
    <property type="protein sequence ID" value="OGY86351.1"/>
    <property type="molecule type" value="Genomic_DNA"/>
</dbReference>
<evidence type="ECO:0000256" key="7">
    <source>
        <dbReference type="RuleBase" id="RU004326"/>
    </source>
</evidence>
<dbReference type="InterPro" id="IPR005845">
    <property type="entry name" value="A-D-PHexomutase_a/b/a-II"/>
</dbReference>
<feature type="domain" description="Alpha-D-phosphohexomutase alpha/beta/alpha" evidence="10">
    <location>
        <begin position="155"/>
        <end position="251"/>
    </location>
</feature>
<accession>A0A1G2BB15</accession>
<keyword evidence="5 7" id="KW-0460">Magnesium</keyword>
<feature type="domain" description="Alpha-D-phosphohexomutase alpha/beta/alpha" evidence="11">
    <location>
        <begin position="255"/>
        <end position="365"/>
    </location>
</feature>
<feature type="domain" description="Alpha-D-phosphohexomutase C-terminal" evidence="8">
    <location>
        <begin position="371"/>
        <end position="439"/>
    </location>
</feature>
<dbReference type="PANTHER" id="PTHR43771">
    <property type="entry name" value="PHOSPHOMANNOMUTASE"/>
    <property type="match status" value="1"/>
</dbReference>
<evidence type="ECO:0000259" key="8">
    <source>
        <dbReference type="Pfam" id="PF00408"/>
    </source>
</evidence>
<dbReference type="Gene3D" id="3.30.310.50">
    <property type="entry name" value="Alpha-D-phosphohexomutase, C-terminal domain"/>
    <property type="match status" value="1"/>
</dbReference>
<dbReference type="InterPro" id="IPR005843">
    <property type="entry name" value="A-D-PHexomutase_C"/>
</dbReference>
<evidence type="ECO:0000256" key="6">
    <source>
        <dbReference type="ARBA" id="ARBA00023235"/>
    </source>
</evidence>
<keyword evidence="4 7" id="KW-0479">Metal-binding</keyword>
<sequence length="457" mass="51073">MNINPHIFREYDIRGIVDQDLTPALAWEIGRAFGTLVIKRLHGKTVAIGCDVRQSSPTLKESCITGLRQAGCDVVDIGTTLTPMMYFSCVYYKFDAALNITGSHNPKDQNGFKFAAFPFRSIYGDDIQALAEIIQKQKYTSGQGTLTKKEVARDYLRETKARLQITKPLNLVMDSGNGTAGLYAPGLYRQLGCLVDELYCQVDNTFPHHLPNPQETENMEDLRKRVLAIKADLGIAFDGDGDRVGMVDHRGNFYDGDLLMLPLIDMALRKHPGAAIVVDVKSSQVVLNHVRQKGGKPILGRTGPPNHKANMEKYHAPLAGEVAGHYFITDNHWGFDDGLFAGGRILQALEISRKTLFTYFQDVPKMFATPEIKISCADEKKFKIVEKITQYFQKKYECATIDGVRVNFSPTAWGLVRASNTTPNLTLRFEGKTPAERDSAQQQTMAILNQFLDDQKK</sequence>
<dbReference type="PROSITE" id="PS00710">
    <property type="entry name" value="PGM_PMM"/>
    <property type="match status" value="1"/>
</dbReference>
<evidence type="ECO:0000259" key="10">
    <source>
        <dbReference type="Pfam" id="PF02879"/>
    </source>
</evidence>
<name>A0A1G2BB15_9BACT</name>
<dbReference type="SUPFAM" id="SSF55957">
    <property type="entry name" value="Phosphoglucomutase, C-terminal domain"/>
    <property type="match status" value="1"/>
</dbReference>
<evidence type="ECO:0000256" key="4">
    <source>
        <dbReference type="ARBA" id="ARBA00022723"/>
    </source>
</evidence>
<evidence type="ECO:0000256" key="1">
    <source>
        <dbReference type="ARBA" id="ARBA00001946"/>
    </source>
</evidence>
<dbReference type="SUPFAM" id="SSF53738">
    <property type="entry name" value="Phosphoglucomutase, first 3 domains"/>
    <property type="match status" value="3"/>
</dbReference>
<protein>
    <recommendedName>
        <fullName evidence="14">Phosphomannomutase</fullName>
    </recommendedName>
</protein>
<dbReference type="InterPro" id="IPR016066">
    <property type="entry name" value="A-D-PHexomutase_CS"/>
</dbReference>
<dbReference type="Proteomes" id="UP000176420">
    <property type="component" value="Unassembled WGS sequence"/>
</dbReference>
<feature type="domain" description="Alpha-D-phosphohexomutase alpha/beta/alpha" evidence="9">
    <location>
        <begin position="7"/>
        <end position="138"/>
    </location>
</feature>
<comment type="caution">
    <text evidence="12">The sequence shown here is derived from an EMBL/GenBank/DDBJ whole genome shotgun (WGS) entry which is preliminary data.</text>
</comment>
<dbReference type="GO" id="GO:0005975">
    <property type="term" value="P:carbohydrate metabolic process"/>
    <property type="evidence" value="ECO:0007669"/>
    <property type="project" value="InterPro"/>
</dbReference>
<dbReference type="Pfam" id="PF02878">
    <property type="entry name" value="PGM_PMM_I"/>
    <property type="match status" value="1"/>
</dbReference>
<dbReference type="AlphaFoldDB" id="A0A1G2BB15"/>
<comment type="similarity">
    <text evidence="2 7">Belongs to the phosphohexose mutase family.</text>
</comment>
<dbReference type="Pfam" id="PF00408">
    <property type="entry name" value="PGM_PMM_IV"/>
    <property type="match status" value="1"/>
</dbReference>
<organism evidence="12 13">
    <name type="scientific">Candidatus Kerfeldbacteria bacterium RIFOXYB2_FULL_38_14</name>
    <dbReference type="NCBI Taxonomy" id="1798547"/>
    <lineage>
        <taxon>Bacteria</taxon>
        <taxon>Candidatus Kerfeldiibacteriota</taxon>
    </lineage>
</organism>
<dbReference type="InterPro" id="IPR005844">
    <property type="entry name" value="A-D-PHexomutase_a/b/a-I"/>
</dbReference>
<evidence type="ECO:0000256" key="2">
    <source>
        <dbReference type="ARBA" id="ARBA00010231"/>
    </source>
</evidence>
<dbReference type="Gene3D" id="3.40.120.10">
    <property type="entry name" value="Alpha-D-Glucose-1,6-Bisphosphate, subunit A, domain 3"/>
    <property type="match status" value="3"/>
</dbReference>
<evidence type="ECO:0000256" key="3">
    <source>
        <dbReference type="ARBA" id="ARBA00022553"/>
    </source>
</evidence>
<gene>
    <name evidence="12" type="ORF">A2319_03060</name>
</gene>
<keyword evidence="6" id="KW-0413">Isomerase</keyword>
<evidence type="ECO:0000313" key="13">
    <source>
        <dbReference type="Proteomes" id="UP000176420"/>
    </source>
</evidence>
<dbReference type="Pfam" id="PF02879">
    <property type="entry name" value="PGM_PMM_II"/>
    <property type="match status" value="1"/>
</dbReference>
<evidence type="ECO:0000256" key="5">
    <source>
        <dbReference type="ARBA" id="ARBA00022842"/>
    </source>
</evidence>
<dbReference type="InterPro" id="IPR016055">
    <property type="entry name" value="A-D-PHexomutase_a/b/a-I/II/III"/>
</dbReference>
<dbReference type="PRINTS" id="PR00509">
    <property type="entry name" value="PGMPMM"/>
</dbReference>
<evidence type="ECO:0000259" key="9">
    <source>
        <dbReference type="Pfam" id="PF02878"/>
    </source>
</evidence>
<dbReference type="CDD" id="cd03089">
    <property type="entry name" value="PMM_PGM"/>
    <property type="match status" value="1"/>
</dbReference>
<dbReference type="PANTHER" id="PTHR43771:SF2">
    <property type="entry name" value="PHOSPHOMANNOMUTASE_PHOSPHOGLUCOMUTASE"/>
    <property type="match status" value="1"/>
</dbReference>